<dbReference type="PANTHER" id="PTHR30290:SF9">
    <property type="entry name" value="OLIGOPEPTIDE-BINDING PROTEIN APPA"/>
    <property type="match status" value="1"/>
</dbReference>
<evidence type="ECO:0000313" key="6">
    <source>
        <dbReference type="EMBL" id="TWT46547.1"/>
    </source>
</evidence>
<comment type="similarity">
    <text evidence="1">Belongs to the bacterial solute-binding protein 5 family.</text>
</comment>
<dbReference type="InterPro" id="IPR000914">
    <property type="entry name" value="SBP_5_dom"/>
</dbReference>
<proteinExistence type="inferred from homology"/>
<protein>
    <submittedName>
        <fullName evidence="6">Oligopeptide-binding protein AppA</fullName>
    </submittedName>
</protein>
<dbReference type="Gene3D" id="3.40.190.10">
    <property type="entry name" value="Periplasmic binding protein-like II"/>
    <property type="match status" value="1"/>
</dbReference>
<evidence type="ECO:0000256" key="3">
    <source>
        <dbReference type="ARBA" id="ARBA00022729"/>
    </source>
</evidence>
<organism evidence="6 7">
    <name type="scientific">Botrimarina hoheduenensis</name>
    <dbReference type="NCBI Taxonomy" id="2528000"/>
    <lineage>
        <taxon>Bacteria</taxon>
        <taxon>Pseudomonadati</taxon>
        <taxon>Planctomycetota</taxon>
        <taxon>Planctomycetia</taxon>
        <taxon>Pirellulales</taxon>
        <taxon>Lacipirellulaceae</taxon>
        <taxon>Botrimarina</taxon>
    </lineage>
</organism>
<dbReference type="GO" id="GO:0015833">
    <property type="term" value="P:peptide transport"/>
    <property type="evidence" value="ECO:0007669"/>
    <property type="project" value="TreeGrafter"/>
</dbReference>
<dbReference type="Gene3D" id="3.10.105.10">
    <property type="entry name" value="Dipeptide-binding Protein, Domain 3"/>
    <property type="match status" value="1"/>
</dbReference>
<evidence type="ECO:0000256" key="2">
    <source>
        <dbReference type="ARBA" id="ARBA00022448"/>
    </source>
</evidence>
<dbReference type="SUPFAM" id="SSF53850">
    <property type="entry name" value="Periplasmic binding protein-like II"/>
    <property type="match status" value="1"/>
</dbReference>
<keyword evidence="7" id="KW-1185">Reference proteome</keyword>
<feature type="compositionally biased region" description="Low complexity" evidence="4">
    <location>
        <begin position="50"/>
        <end position="66"/>
    </location>
</feature>
<evidence type="ECO:0000256" key="4">
    <source>
        <dbReference type="SAM" id="MobiDB-lite"/>
    </source>
</evidence>
<dbReference type="InterPro" id="IPR039424">
    <property type="entry name" value="SBP_5"/>
</dbReference>
<dbReference type="AlphaFoldDB" id="A0A5C5W7X1"/>
<dbReference type="EMBL" id="SJPH01000003">
    <property type="protein sequence ID" value="TWT46547.1"/>
    <property type="molecule type" value="Genomic_DNA"/>
</dbReference>
<accession>A0A5C5W7X1</accession>
<evidence type="ECO:0000259" key="5">
    <source>
        <dbReference type="Pfam" id="PF00496"/>
    </source>
</evidence>
<sequence length="686" mass="77268">MRFLRDAEQRPPRNSGWASRQIPRTGAEWLAVFVLMLSAFGCDGGPAVDEASASSEAAATTEGPTTKAEDGNEPSIETDADAPFVLGDLIKPFDPPPTLEALEASKTWVDSPVVDAMARLRKQKQSEPPLVSVEQALAMKNESEEANQKILSALSVLPSEEGGRVDYDATINRSFQQDLRSTNPVLVSSMSESEIASMIAFALFGFDWAMNPFASADSVVSWRTSEDRMVDLVVLRDDLTWSDGKPITARDVEFSYRLIMSSAVPVPAMRAGTSDLQLVKAYDDRTVAFFHKKSSAVNVWSLNFTIVPEHVYADSVAEDPTLRKSAHHIQQEKKPVVGGPYGLESHVRGQEVVLARRESFYKHNGKQVREIPYFKQIRYRILEDQNTSLLALKSGDLDETLLGPEQWTTQTSGDDFYRNNTKVRGEESTFFYVCWNLKSPFFDDLRVRRAMAHAMNYEEMLDDLCFGLFGRSTGIFDPQSWAYPKEPPQLLEYDLDRAEDLLDEAGWGDSDGDGIRDKEINGRVTPFEFSLIVSNKPDRIAICNLLRENLESIGVLCRIAPLEAAVLQERSFQRNFQAMMAGWGAGADPYISNNIYATPGERNYGSYSNAEVDRLFAEAEREFDREKRAEMYGRIHHLIYADQPYMFLYTRSSFYAFNKQLRGYRFSPRGAFSYSPGFGSIWRLLP</sequence>
<gene>
    <name evidence="6" type="primary">appA</name>
    <name evidence="6" type="ORF">Pla111_16430</name>
</gene>
<dbReference type="Gene3D" id="3.90.76.10">
    <property type="entry name" value="Dipeptide-binding Protein, Domain 1"/>
    <property type="match status" value="1"/>
</dbReference>
<keyword evidence="2" id="KW-0813">Transport</keyword>
<feature type="region of interest" description="Disordered" evidence="4">
    <location>
        <begin position="47"/>
        <end position="79"/>
    </location>
</feature>
<feature type="domain" description="Solute-binding protein family 5" evidence="5">
    <location>
        <begin position="221"/>
        <end position="592"/>
    </location>
</feature>
<evidence type="ECO:0000313" key="7">
    <source>
        <dbReference type="Proteomes" id="UP000318995"/>
    </source>
</evidence>
<keyword evidence="3" id="KW-0732">Signal</keyword>
<dbReference type="PANTHER" id="PTHR30290">
    <property type="entry name" value="PERIPLASMIC BINDING COMPONENT OF ABC TRANSPORTER"/>
    <property type="match status" value="1"/>
</dbReference>
<comment type="caution">
    <text evidence="6">The sequence shown here is derived from an EMBL/GenBank/DDBJ whole genome shotgun (WGS) entry which is preliminary data.</text>
</comment>
<reference evidence="6 7" key="1">
    <citation type="submission" date="2019-02" db="EMBL/GenBank/DDBJ databases">
        <title>Deep-cultivation of Planctomycetes and their phenomic and genomic characterization uncovers novel biology.</title>
        <authorList>
            <person name="Wiegand S."/>
            <person name="Jogler M."/>
            <person name="Boedeker C."/>
            <person name="Pinto D."/>
            <person name="Vollmers J."/>
            <person name="Rivas-Marin E."/>
            <person name="Kohn T."/>
            <person name="Peeters S.H."/>
            <person name="Heuer A."/>
            <person name="Rast P."/>
            <person name="Oberbeckmann S."/>
            <person name="Bunk B."/>
            <person name="Jeske O."/>
            <person name="Meyerdierks A."/>
            <person name="Storesund J.E."/>
            <person name="Kallscheuer N."/>
            <person name="Luecker S."/>
            <person name="Lage O.M."/>
            <person name="Pohl T."/>
            <person name="Merkel B.J."/>
            <person name="Hornburger P."/>
            <person name="Mueller R.-W."/>
            <person name="Bruemmer F."/>
            <person name="Labrenz M."/>
            <person name="Spormann A.M."/>
            <person name="Op Den Camp H."/>
            <person name="Overmann J."/>
            <person name="Amann R."/>
            <person name="Jetten M.S.M."/>
            <person name="Mascher T."/>
            <person name="Medema M.H."/>
            <person name="Devos D.P."/>
            <person name="Kaster A.-K."/>
            <person name="Ovreas L."/>
            <person name="Rohde M."/>
            <person name="Galperin M.Y."/>
            <person name="Jogler C."/>
        </authorList>
    </citation>
    <scope>NUCLEOTIDE SEQUENCE [LARGE SCALE GENOMIC DNA]</scope>
    <source>
        <strain evidence="6 7">Pla111</strain>
    </source>
</reference>
<dbReference type="Pfam" id="PF00496">
    <property type="entry name" value="SBP_bac_5"/>
    <property type="match status" value="1"/>
</dbReference>
<dbReference type="Proteomes" id="UP000318995">
    <property type="component" value="Unassembled WGS sequence"/>
</dbReference>
<dbReference type="RefSeq" id="WP_231930830.1">
    <property type="nucleotide sequence ID" value="NZ_SJPH01000003.1"/>
</dbReference>
<dbReference type="GO" id="GO:1904680">
    <property type="term" value="F:peptide transmembrane transporter activity"/>
    <property type="evidence" value="ECO:0007669"/>
    <property type="project" value="TreeGrafter"/>
</dbReference>
<name>A0A5C5W7X1_9BACT</name>
<evidence type="ECO:0000256" key="1">
    <source>
        <dbReference type="ARBA" id="ARBA00005695"/>
    </source>
</evidence>